<sequence>MASISSDQSYVLTSEGLNKLMSTLWPTSNNKGIGNSGRQAYMLYVEDHLQCDPTLEPATKEEYLSKVVHFMNCYPTTSKTDLIQQLKLNPLSSVLGNDDTRIAAVLELVARLWLMINVRTEISVYSIDSSVPWPLHCGIADVIKDGLGYGRFLSQGEPRQRFPKDFTLNNLECIGGFKICWTNNILEHLALRESDCIYIFYHVSILRWMEESVRK</sequence>
<evidence type="ECO:0000313" key="2">
    <source>
        <dbReference type="Proteomes" id="UP000315783"/>
    </source>
</evidence>
<accession>A0A545UUQ1</accession>
<name>A0A545UUQ1_9HYPO</name>
<keyword evidence="2" id="KW-1185">Reference proteome</keyword>
<reference evidence="1 2" key="1">
    <citation type="journal article" date="2019" name="Appl. Microbiol. Biotechnol.">
        <title>Genome sequence of Isaria javanica and comparative genome analysis insights into family S53 peptidase evolution in fungal entomopathogens.</title>
        <authorList>
            <person name="Lin R."/>
            <person name="Zhang X."/>
            <person name="Xin B."/>
            <person name="Zou M."/>
            <person name="Gao Y."/>
            <person name="Qin F."/>
            <person name="Hu Q."/>
            <person name="Xie B."/>
            <person name="Cheng X."/>
        </authorList>
    </citation>
    <scope>NUCLEOTIDE SEQUENCE [LARGE SCALE GENOMIC DNA]</scope>
    <source>
        <strain evidence="1 2">IJ1G</strain>
    </source>
</reference>
<dbReference type="EMBL" id="SPUK01000012">
    <property type="protein sequence ID" value="TQV93186.1"/>
    <property type="molecule type" value="Genomic_DNA"/>
</dbReference>
<dbReference type="AlphaFoldDB" id="A0A545UUQ1"/>
<gene>
    <name evidence="1" type="ORF">IF1G_07764</name>
</gene>
<comment type="caution">
    <text evidence="1">The sequence shown here is derived from an EMBL/GenBank/DDBJ whole genome shotgun (WGS) entry which is preliminary data.</text>
</comment>
<proteinExistence type="predicted"/>
<evidence type="ECO:0000313" key="1">
    <source>
        <dbReference type="EMBL" id="TQV93186.1"/>
    </source>
</evidence>
<protein>
    <submittedName>
        <fullName evidence="1">Uncharacterized protein</fullName>
    </submittedName>
</protein>
<dbReference type="Proteomes" id="UP000315783">
    <property type="component" value="Unassembled WGS sequence"/>
</dbReference>
<organism evidence="1 2">
    <name type="scientific">Cordyceps javanica</name>
    <dbReference type="NCBI Taxonomy" id="43265"/>
    <lineage>
        <taxon>Eukaryota</taxon>
        <taxon>Fungi</taxon>
        <taxon>Dikarya</taxon>
        <taxon>Ascomycota</taxon>
        <taxon>Pezizomycotina</taxon>
        <taxon>Sordariomycetes</taxon>
        <taxon>Hypocreomycetidae</taxon>
        <taxon>Hypocreales</taxon>
        <taxon>Cordycipitaceae</taxon>
        <taxon>Cordyceps</taxon>
    </lineage>
</organism>